<sequence length="126" mass="14144">MSLTLLWDGETHYFEPRPKVAGRGIIHHNARMEHRINEHVYILRSGMEGAEPKSPVILKIARDAGEIAALELEASLYVNELKSLQGKYVPHFFGIYHGAVAGSPVACMLLEYCTPGNLRLTHHEKK</sequence>
<proteinExistence type="predicted"/>
<evidence type="ECO:0000313" key="1">
    <source>
        <dbReference type="EMBL" id="KAJ7361157.1"/>
    </source>
</evidence>
<gene>
    <name evidence="1" type="ORF">DFH08DRAFT_931350</name>
</gene>
<reference evidence="1" key="1">
    <citation type="submission" date="2023-03" db="EMBL/GenBank/DDBJ databases">
        <title>Massive genome expansion in bonnet fungi (Mycena s.s.) driven by repeated elements and novel gene families across ecological guilds.</title>
        <authorList>
            <consortium name="Lawrence Berkeley National Laboratory"/>
            <person name="Harder C.B."/>
            <person name="Miyauchi S."/>
            <person name="Viragh M."/>
            <person name="Kuo A."/>
            <person name="Thoen E."/>
            <person name="Andreopoulos B."/>
            <person name="Lu D."/>
            <person name="Skrede I."/>
            <person name="Drula E."/>
            <person name="Henrissat B."/>
            <person name="Morin E."/>
            <person name="Kohler A."/>
            <person name="Barry K."/>
            <person name="LaButti K."/>
            <person name="Morin E."/>
            <person name="Salamov A."/>
            <person name="Lipzen A."/>
            <person name="Mereny Z."/>
            <person name="Hegedus B."/>
            <person name="Baldrian P."/>
            <person name="Stursova M."/>
            <person name="Weitz H."/>
            <person name="Taylor A."/>
            <person name="Grigoriev I.V."/>
            <person name="Nagy L.G."/>
            <person name="Martin F."/>
            <person name="Kauserud H."/>
        </authorList>
    </citation>
    <scope>NUCLEOTIDE SEQUENCE</scope>
    <source>
        <strain evidence="1">CBHHK002</strain>
    </source>
</reference>
<comment type="caution">
    <text evidence="1">The sequence shown here is derived from an EMBL/GenBank/DDBJ whole genome shotgun (WGS) entry which is preliminary data.</text>
</comment>
<evidence type="ECO:0000313" key="2">
    <source>
        <dbReference type="Proteomes" id="UP001218218"/>
    </source>
</evidence>
<dbReference type="EMBL" id="JARIHO010000005">
    <property type="protein sequence ID" value="KAJ7361157.1"/>
    <property type="molecule type" value="Genomic_DNA"/>
</dbReference>
<protein>
    <submittedName>
        <fullName evidence="1">Uncharacterized protein</fullName>
    </submittedName>
</protein>
<name>A0AAD7AK77_9AGAR</name>
<organism evidence="1 2">
    <name type="scientific">Mycena albidolilacea</name>
    <dbReference type="NCBI Taxonomy" id="1033008"/>
    <lineage>
        <taxon>Eukaryota</taxon>
        <taxon>Fungi</taxon>
        <taxon>Dikarya</taxon>
        <taxon>Basidiomycota</taxon>
        <taxon>Agaricomycotina</taxon>
        <taxon>Agaricomycetes</taxon>
        <taxon>Agaricomycetidae</taxon>
        <taxon>Agaricales</taxon>
        <taxon>Marasmiineae</taxon>
        <taxon>Mycenaceae</taxon>
        <taxon>Mycena</taxon>
    </lineage>
</organism>
<accession>A0AAD7AK77</accession>
<dbReference type="Proteomes" id="UP001218218">
    <property type="component" value="Unassembled WGS sequence"/>
</dbReference>
<keyword evidence="2" id="KW-1185">Reference proteome</keyword>
<dbReference type="AlphaFoldDB" id="A0AAD7AK77"/>